<dbReference type="GO" id="GO:0003677">
    <property type="term" value="F:DNA binding"/>
    <property type="evidence" value="ECO:0007669"/>
    <property type="project" value="UniProtKB-KW"/>
</dbReference>
<dbReference type="GO" id="GO:0007165">
    <property type="term" value="P:signal transduction"/>
    <property type="evidence" value="ECO:0007669"/>
    <property type="project" value="InterPro"/>
</dbReference>
<dbReference type="InterPro" id="IPR001217">
    <property type="entry name" value="STAT"/>
</dbReference>
<evidence type="ECO:0000256" key="9">
    <source>
        <dbReference type="ARBA" id="ARBA00023159"/>
    </source>
</evidence>
<organism evidence="15 16">
    <name type="scientific">Astyanax mexicanus</name>
    <name type="common">Blind cave fish</name>
    <name type="synonym">Astyanax fasciatus mexicanus</name>
    <dbReference type="NCBI Taxonomy" id="7994"/>
    <lineage>
        <taxon>Eukaryota</taxon>
        <taxon>Metazoa</taxon>
        <taxon>Chordata</taxon>
        <taxon>Craniata</taxon>
        <taxon>Vertebrata</taxon>
        <taxon>Euteleostomi</taxon>
        <taxon>Actinopterygii</taxon>
        <taxon>Neopterygii</taxon>
        <taxon>Teleostei</taxon>
        <taxon>Ostariophysi</taxon>
        <taxon>Characiformes</taxon>
        <taxon>Characoidei</taxon>
        <taxon>Acestrorhamphidae</taxon>
        <taxon>Acestrorhamphinae</taxon>
        <taxon>Astyanax</taxon>
    </lineage>
</organism>
<dbReference type="FunFam" id="1.10.238.10:FF:000012">
    <property type="entry name" value="Signal transducer and activator of transcription"/>
    <property type="match status" value="1"/>
</dbReference>
<accession>A0A8B9LDW0</accession>
<dbReference type="Pfam" id="PF00017">
    <property type="entry name" value="SH2"/>
    <property type="match status" value="1"/>
</dbReference>
<dbReference type="InterPro" id="IPR013799">
    <property type="entry name" value="STAT_TF_prot_interaction"/>
</dbReference>
<dbReference type="GO" id="GO:0003700">
    <property type="term" value="F:DNA-binding transcription factor activity"/>
    <property type="evidence" value="ECO:0007669"/>
    <property type="project" value="InterPro"/>
</dbReference>
<dbReference type="FunFam" id="1.10.532.10:FF:000001">
    <property type="entry name" value="Signal transducer and activator of transcription"/>
    <property type="match status" value="1"/>
</dbReference>
<dbReference type="GO" id="GO:0005737">
    <property type="term" value="C:cytoplasm"/>
    <property type="evidence" value="ECO:0007669"/>
    <property type="project" value="UniProtKB-SubCell"/>
</dbReference>
<dbReference type="Gene3D" id="2.60.40.630">
    <property type="entry name" value="STAT transcription factor, DNA-binding domain"/>
    <property type="match status" value="1"/>
</dbReference>
<dbReference type="Pfam" id="PF02865">
    <property type="entry name" value="STAT_int"/>
    <property type="match status" value="1"/>
</dbReference>
<dbReference type="Gene3D" id="1.10.532.10">
    <property type="entry name" value="STAT transcription factor, N-terminal domain"/>
    <property type="match status" value="1"/>
</dbReference>
<dbReference type="Ensembl" id="ENSAMXT00005055167.1">
    <property type="protein sequence ID" value="ENSAMXP00005050921.1"/>
    <property type="gene ID" value="ENSAMXG00005022995.1"/>
</dbReference>
<dbReference type="SUPFAM" id="SSF55550">
    <property type="entry name" value="SH2 domain"/>
    <property type="match status" value="1"/>
</dbReference>
<evidence type="ECO:0000256" key="8">
    <source>
        <dbReference type="ARBA" id="ARBA00023125"/>
    </source>
</evidence>
<evidence type="ECO:0000313" key="16">
    <source>
        <dbReference type="Proteomes" id="UP000694621"/>
    </source>
</evidence>
<dbReference type="Gene3D" id="1.10.238.10">
    <property type="entry name" value="EF-hand"/>
    <property type="match status" value="1"/>
</dbReference>
<evidence type="ECO:0000256" key="3">
    <source>
        <dbReference type="ARBA" id="ARBA00005586"/>
    </source>
</evidence>
<dbReference type="InterPro" id="IPR036535">
    <property type="entry name" value="STAT_N_sf"/>
</dbReference>
<dbReference type="GO" id="GO:0060429">
    <property type="term" value="P:epithelium development"/>
    <property type="evidence" value="ECO:0007669"/>
    <property type="project" value="UniProtKB-ARBA"/>
</dbReference>
<keyword evidence="9 13" id="KW-0010">Activator</keyword>
<dbReference type="SMART" id="SM00964">
    <property type="entry name" value="STAT_int"/>
    <property type="match status" value="1"/>
</dbReference>
<dbReference type="FunFam" id="3.30.505.10:FF:000003">
    <property type="entry name" value="Signal transducer and activator of transcription"/>
    <property type="match status" value="1"/>
</dbReference>
<dbReference type="Pfam" id="PF02864">
    <property type="entry name" value="STAT_bind"/>
    <property type="match status" value="1"/>
</dbReference>
<dbReference type="InterPro" id="IPR000980">
    <property type="entry name" value="SH2"/>
</dbReference>
<evidence type="ECO:0000256" key="13">
    <source>
        <dbReference type="RuleBase" id="RU046415"/>
    </source>
</evidence>
<evidence type="ECO:0000256" key="2">
    <source>
        <dbReference type="ARBA" id="ARBA00004496"/>
    </source>
</evidence>
<dbReference type="GO" id="GO:0005634">
    <property type="term" value="C:nucleus"/>
    <property type="evidence" value="ECO:0007669"/>
    <property type="project" value="UniProtKB-SubCell"/>
</dbReference>
<dbReference type="Gene3D" id="3.30.505.10">
    <property type="entry name" value="SH2 domain"/>
    <property type="match status" value="1"/>
</dbReference>
<evidence type="ECO:0000256" key="12">
    <source>
        <dbReference type="PROSITE-ProRule" id="PRU00191"/>
    </source>
</evidence>
<dbReference type="SUPFAM" id="SSF48092">
    <property type="entry name" value="Transcription factor STAT-4 N-domain"/>
    <property type="match status" value="1"/>
</dbReference>
<dbReference type="InterPro" id="IPR012345">
    <property type="entry name" value="STAT_TF_DNA-bd_N"/>
</dbReference>
<dbReference type="GO" id="GO:0009653">
    <property type="term" value="P:anatomical structure morphogenesis"/>
    <property type="evidence" value="ECO:0007669"/>
    <property type="project" value="UniProtKB-ARBA"/>
</dbReference>
<dbReference type="InterPro" id="IPR015988">
    <property type="entry name" value="STAT_TF_CC"/>
</dbReference>
<keyword evidence="4 13" id="KW-0963">Cytoplasm</keyword>
<dbReference type="SUPFAM" id="SSF47655">
    <property type="entry name" value="STAT"/>
    <property type="match status" value="1"/>
</dbReference>
<evidence type="ECO:0000259" key="14">
    <source>
        <dbReference type="PROSITE" id="PS50001"/>
    </source>
</evidence>
<evidence type="ECO:0000313" key="15">
    <source>
        <dbReference type="Ensembl" id="ENSAMXP00005050921.1"/>
    </source>
</evidence>
<keyword evidence="5 13" id="KW-0597">Phosphoprotein</keyword>
<sequence length="619" mass="71583">MAQWNQLQQLETRYLEQLYHLYSDSFPMELRQFLAPWIESQDWAYAANKESHATLVFHNLLGEIDQQYSRFLQENNVLYQHNLRRIKQHLQSKYLEKPMEIARIVARCLWEEQRLLQTATTAQQCSRKNIDETFYFWFALQQIVTELAALLQAMDFVQKNLTDEELADWKRRQQIACIGGPPNICLDRLETWITSLAESQLQIRQQIKKLEELQQKVSYKGDPIVQHRPALEEKIVDLFRNLMKSAFVVERQPCMPMHPDRPLVIKTGVQFTNKVRLLVKFPELNYQLKIKVCIDKSRKFNILGTNTKVMNMEESNNGSLSAEFKHLVSIFTFSTHSLPVVVISNICQMPNAWASILWYNMLTNHPKNVNFFTKPPVGTWDQVAEVLSWQFSSTTKRGLTIEQLTTLAEKLLGPSVNYSGCQITWAKFCKENMAGKGFSFWVWLDNIIDLVKKYILALWNEGYIMGFISKERERAILSPKPPGTFLLRFSESSKEGGITFTWVEKDISGKTQIQSVEPYTKQQLNSMSFAEIIMGYKIMDATNILVSPLVYLFPEIPKEDAFGKYCRPEAQPDVDFQEPGCGKRLPLLIYSSFIITQPSPNHPTKPITACSLLALAENS</sequence>
<dbReference type="InterPro" id="IPR008967">
    <property type="entry name" value="p53-like_TF_DNA-bd_sf"/>
</dbReference>
<evidence type="ECO:0000256" key="4">
    <source>
        <dbReference type="ARBA" id="ARBA00022490"/>
    </source>
</evidence>
<dbReference type="Pfam" id="PF21354">
    <property type="entry name" value="STAT_linker"/>
    <property type="match status" value="1"/>
</dbReference>
<feature type="domain" description="SH2" evidence="14">
    <location>
        <begin position="459"/>
        <end position="549"/>
    </location>
</feature>
<dbReference type="InterPro" id="IPR048988">
    <property type="entry name" value="STAT_linker"/>
</dbReference>
<evidence type="ECO:0000256" key="11">
    <source>
        <dbReference type="ARBA" id="ARBA00023242"/>
    </source>
</evidence>
<dbReference type="PROSITE" id="PS50001">
    <property type="entry name" value="SH2"/>
    <property type="match status" value="1"/>
</dbReference>
<protein>
    <recommendedName>
        <fullName evidence="13">Signal transducer and activator of transcription</fullName>
    </recommendedName>
</protein>
<dbReference type="Proteomes" id="UP000694621">
    <property type="component" value="Unplaced"/>
</dbReference>
<evidence type="ECO:0000256" key="1">
    <source>
        <dbReference type="ARBA" id="ARBA00004123"/>
    </source>
</evidence>
<keyword evidence="10 13" id="KW-0804">Transcription</keyword>
<keyword evidence="6 12" id="KW-0727">SH2 domain</keyword>
<dbReference type="InterPro" id="IPR013801">
    <property type="entry name" value="STAT_TF_DNA-bd"/>
</dbReference>
<evidence type="ECO:0000256" key="5">
    <source>
        <dbReference type="ARBA" id="ARBA00022553"/>
    </source>
</evidence>
<proteinExistence type="inferred from homology"/>
<name>A0A8B9LDW0_ASTMX</name>
<dbReference type="PANTHER" id="PTHR11801">
    <property type="entry name" value="SIGNAL TRANSDUCER AND ACTIVATOR OF TRANSCRIPTION"/>
    <property type="match status" value="1"/>
</dbReference>
<evidence type="ECO:0000256" key="7">
    <source>
        <dbReference type="ARBA" id="ARBA00023015"/>
    </source>
</evidence>
<keyword evidence="8 13" id="KW-0238">DNA-binding</keyword>
<evidence type="ECO:0000256" key="6">
    <source>
        <dbReference type="ARBA" id="ARBA00022999"/>
    </source>
</evidence>
<reference evidence="15" key="1">
    <citation type="submission" date="2025-08" db="UniProtKB">
        <authorList>
            <consortium name="Ensembl"/>
        </authorList>
    </citation>
    <scope>IDENTIFICATION</scope>
</reference>
<keyword evidence="11 13" id="KW-0539">Nucleus</keyword>
<dbReference type="SUPFAM" id="SSF49417">
    <property type="entry name" value="p53-like transcription factors"/>
    <property type="match status" value="1"/>
</dbReference>
<comment type="similarity">
    <text evidence="3 13">Belongs to the transcription factor STAT family.</text>
</comment>
<dbReference type="AlphaFoldDB" id="A0A8B9LDW0"/>
<evidence type="ECO:0000256" key="10">
    <source>
        <dbReference type="ARBA" id="ARBA00023163"/>
    </source>
</evidence>
<comment type="subcellular location">
    <subcellularLocation>
        <location evidence="2 13">Cytoplasm</location>
    </subcellularLocation>
    <subcellularLocation>
        <location evidence="1 13">Nucleus</location>
    </subcellularLocation>
</comment>
<dbReference type="FunFam" id="2.60.40.630:FF:000007">
    <property type="entry name" value="Signal transducer and activator of transcription 3"/>
    <property type="match status" value="1"/>
</dbReference>
<dbReference type="InterPro" id="IPR036860">
    <property type="entry name" value="SH2_dom_sf"/>
</dbReference>
<keyword evidence="7 13" id="KW-0805">Transcription regulation</keyword>